<evidence type="ECO:0000256" key="5">
    <source>
        <dbReference type="SAM" id="MobiDB-lite"/>
    </source>
</evidence>
<proteinExistence type="inferred from homology"/>
<evidence type="ECO:0000256" key="1">
    <source>
        <dbReference type="ARBA" id="ARBA00004123"/>
    </source>
</evidence>
<protein>
    <recommendedName>
        <fullName evidence="4">DNA-directed RNA polymerase III subunit</fullName>
    </recommendedName>
</protein>
<dbReference type="InterPro" id="IPR024661">
    <property type="entry name" value="RNA_pol_III_Rpc31"/>
</dbReference>
<dbReference type="GO" id="GO:0005666">
    <property type="term" value="C:RNA polymerase III complex"/>
    <property type="evidence" value="ECO:0007669"/>
    <property type="project" value="UniProtKB-UniRule"/>
</dbReference>
<dbReference type="Pfam" id="PF11705">
    <property type="entry name" value="RNA_pol_3_Rpc31"/>
    <property type="match status" value="1"/>
</dbReference>
<dbReference type="EMBL" id="JAGTJQ010000003">
    <property type="protein sequence ID" value="KAH7035765.1"/>
    <property type="molecule type" value="Genomic_DNA"/>
</dbReference>
<comment type="subunit">
    <text evidence="4">Component of the RNA polymerase III (Pol III) complex.</text>
</comment>
<evidence type="ECO:0000256" key="4">
    <source>
        <dbReference type="PIRNR" id="PIRNR000777"/>
    </source>
</evidence>
<comment type="subcellular location">
    <subcellularLocation>
        <location evidence="1 4">Nucleus</location>
    </subcellularLocation>
</comment>
<dbReference type="RefSeq" id="XP_046015858.1">
    <property type="nucleotide sequence ID" value="XM_046158432.1"/>
</dbReference>
<feature type="compositionally biased region" description="Acidic residues" evidence="5">
    <location>
        <begin position="240"/>
        <end position="292"/>
    </location>
</feature>
<keyword evidence="7" id="KW-1185">Reference proteome</keyword>
<keyword evidence="3 4" id="KW-0539">Nucleus</keyword>
<evidence type="ECO:0000313" key="6">
    <source>
        <dbReference type="EMBL" id="KAH7035765.1"/>
    </source>
</evidence>
<feature type="compositionally biased region" description="Basic and acidic residues" evidence="5">
    <location>
        <begin position="214"/>
        <end position="232"/>
    </location>
</feature>
<feature type="region of interest" description="Disordered" evidence="5">
    <location>
        <begin position="1"/>
        <end position="46"/>
    </location>
</feature>
<evidence type="ECO:0000313" key="7">
    <source>
        <dbReference type="Proteomes" id="UP000756346"/>
    </source>
</evidence>
<dbReference type="PANTHER" id="PTHR15367:SF2">
    <property type="entry name" value="DNA-DIRECTED RNA POLYMERASE III SUBUNIT"/>
    <property type="match status" value="1"/>
</dbReference>
<sequence>MAARGGRGRGGARGGRGGARGGRAPPGIPGWDPETNMLVNDQPLDTYPKTYQPPVAPPLSDLDARSVASLVSFRRAFHDLPLYTHRHMAAEVISSASVTDPPPRLYDQTQVNARFGVKSKATLDPFLAVPMYSHQFVDESRTLPDLKSREFAKHLFPDELWNTLDGKDRPTANSAKVAKLNGRAPVGRRRLEPDDPFSAWDDDPLSGANRGASKRHENETEEQRQKRIREAAEGGGAGGDNEEGDGDVDLDDDEEEMSQEDDDFEDDEDGGDYDAEQYFDDGVDGDMEDEGVGESALDF</sequence>
<accession>A0A9P8YD72</accession>
<keyword evidence="6" id="KW-0804">Transcription</keyword>
<organism evidence="6 7">
    <name type="scientific">Microdochium trichocladiopsis</name>
    <dbReference type="NCBI Taxonomy" id="1682393"/>
    <lineage>
        <taxon>Eukaryota</taxon>
        <taxon>Fungi</taxon>
        <taxon>Dikarya</taxon>
        <taxon>Ascomycota</taxon>
        <taxon>Pezizomycotina</taxon>
        <taxon>Sordariomycetes</taxon>
        <taxon>Xylariomycetidae</taxon>
        <taxon>Xylariales</taxon>
        <taxon>Microdochiaceae</taxon>
        <taxon>Microdochium</taxon>
    </lineage>
</organism>
<comment type="caution">
    <text evidence="6">The sequence shown here is derived from an EMBL/GenBank/DDBJ whole genome shotgun (WGS) entry which is preliminary data.</text>
</comment>
<evidence type="ECO:0000256" key="3">
    <source>
        <dbReference type="ARBA" id="ARBA00023242"/>
    </source>
</evidence>
<evidence type="ECO:0000256" key="2">
    <source>
        <dbReference type="ARBA" id="ARBA00008352"/>
    </source>
</evidence>
<gene>
    <name evidence="6" type="ORF">B0I36DRAFT_361094</name>
</gene>
<dbReference type="GeneID" id="70187978"/>
<dbReference type="OrthoDB" id="5377312at2759"/>
<dbReference type="Proteomes" id="UP000756346">
    <property type="component" value="Unassembled WGS sequence"/>
</dbReference>
<dbReference type="GO" id="GO:0006383">
    <property type="term" value="P:transcription by RNA polymerase III"/>
    <property type="evidence" value="ECO:0007669"/>
    <property type="project" value="UniProtKB-UniRule"/>
</dbReference>
<dbReference type="PANTHER" id="PTHR15367">
    <property type="entry name" value="DNA-DIRECTED RNA POLYMERASE III"/>
    <property type="match status" value="1"/>
</dbReference>
<feature type="region of interest" description="Disordered" evidence="5">
    <location>
        <begin position="179"/>
        <end position="299"/>
    </location>
</feature>
<comment type="function">
    <text evidence="4">DNA-dependent RNA polymerase catalyzes the transcription of DNA into RNA using the four ribonucleoside triphosphates as substrates. Specific peripheric component of RNA polymerase III which synthesizes small RNAs, such as 5S rRNA and tRNAs.</text>
</comment>
<feature type="compositionally biased region" description="Gly residues" evidence="5">
    <location>
        <begin position="8"/>
        <end position="21"/>
    </location>
</feature>
<dbReference type="PIRSF" id="PIRSF000777">
    <property type="entry name" value="RNA_polIII_C31"/>
    <property type="match status" value="1"/>
</dbReference>
<reference evidence="6" key="1">
    <citation type="journal article" date="2021" name="Nat. Commun.">
        <title>Genetic determinants of endophytism in the Arabidopsis root mycobiome.</title>
        <authorList>
            <person name="Mesny F."/>
            <person name="Miyauchi S."/>
            <person name="Thiergart T."/>
            <person name="Pickel B."/>
            <person name="Atanasova L."/>
            <person name="Karlsson M."/>
            <person name="Huettel B."/>
            <person name="Barry K.W."/>
            <person name="Haridas S."/>
            <person name="Chen C."/>
            <person name="Bauer D."/>
            <person name="Andreopoulos W."/>
            <person name="Pangilinan J."/>
            <person name="LaButti K."/>
            <person name="Riley R."/>
            <person name="Lipzen A."/>
            <person name="Clum A."/>
            <person name="Drula E."/>
            <person name="Henrissat B."/>
            <person name="Kohler A."/>
            <person name="Grigoriev I.V."/>
            <person name="Martin F.M."/>
            <person name="Hacquard S."/>
        </authorList>
    </citation>
    <scope>NUCLEOTIDE SEQUENCE</scope>
    <source>
        <strain evidence="6">MPI-CAGE-CH-0230</strain>
    </source>
</reference>
<keyword evidence="6" id="KW-0240">DNA-directed RNA polymerase</keyword>
<name>A0A9P8YD72_9PEZI</name>
<comment type="similarity">
    <text evidence="2 4">Belongs to the eukaryotic RPC7 RNA polymerase subunit family.</text>
</comment>
<dbReference type="AlphaFoldDB" id="A0A9P8YD72"/>